<evidence type="ECO:0000256" key="1">
    <source>
        <dbReference type="ARBA" id="ARBA00022665"/>
    </source>
</evidence>
<name>A0A7S0D0V9_MICPS</name>
<dbReference type="GO" id="GO:0012505">
    <property type="term" value="C:endomembrane system"/>
    <property type="evidence" value="ECO:0007669"/>
    <property type="project" value="TreeGrafter"/>
</dbReference>
<dbReference type="SUPFAM" id="SSF55856">
    <property type="entry name" value="Cytochrome b5-like heme/steroid binding domain"/>
    <property type="match status" value="1"/>
</dbReference>
<dbReference type="InterPro" id="IPR036400">
    <property type="entry name" value="Cyt_B5-like_heme/steroid_sf"/>
</dbReference>
<dbReference type="Gene3D" id="3.10.120.10">
    <property type="entry name" value="Cytochrome b5-like heme/steroid binding domain"/>
    <property type="match status" value="1"/>
</dbReference>
<dbReference type="GO" id="GO:0005496">
    <property type="term" value="F:steroid binding"/>
    <property type="evidence" value="ECO:0007669"/>
    <property type="project" value="UniProtKB-KW"/>
</dbReference>
<proteinExistence type="inferred from homology"/>
<keyword evidence="3" id="KW-1133">Transmembrane helix</keyword>
<evidence type="ECO:0000256" key="3">
    <source>
        <dbReference type="SAM" id="Phobius"/>
    </source>
</evidence>
<dbReference type="InterPro" id="IPR001199">
    <property type="entry name" value="Cyt_B5-like_heme/steroid-bd"/>
</dbReference>
<gene>
    <name evidence="5" type="ORF">MSP1401_LOCUS6126</name>
</gene>
<dbReference type="Pfam" id="PF00173">
    <property type="entry name" value="Cyt-b5"/>
    <property type="match status" value="1"/>
</dbReference>
<evidence type="ECO:0000256" key="2">
    <source>
        <dbReference type="ARBA" id="ARBA00038357"/>
    </source>
</evidence>
<protein>
    <recommendedName>
        <fullName evidence="4">Cytochrome b5 heme-binding domain-containing protein</fullName>
    </recommendedName>
</protein>
<evidence type="ECO:0000313" key="5">
    <source>
        <dbReference type="EMBL" id="CAD8440097.1"/>
    </source>
</evidence>
<evidence type="ECO:0000259" key="4">
    <source>
        <dbReference type="SMART" id="SM01117"/>
    </source>
</evidence>
<organism evidence="5">
    <name type="scientific">Micromonas pusilla</name>
    <name type="common">Picoplanktonic green alga</name>
    <name type="synonym">Chromulina pusilla</name>
    <dbReference type="NCBI Taxonomy" id="38833"/>
    <lineage>
        <taxon>Eukaryota</taxon>
        <taxon>Viridiplantae</taxon>
        <taxon>Chlorophyta</taxon>
        <taxon>Mamiellophyceae</taxon>
        <taxon>Mamiellales</taxon>
        <taxon>Mamiellaceae</taxon>
        <taxon>Micromonas</taxon>
    </lineage>
</organism>
<dbReference type="InterPro" id="IPR050577">
    <property type="entry name" value="MAPR/NEUFC/NENF-like"/>
</dbReference>
<keyword evidence="3" id="KW-0812">Transmembrane</keyword>
<feature type="domain" description="Cytochrome b5 heme-binding" evidence="4">
    <location>
        <begin position="54"/>
        <end position="151"/>
    </location>
</feature>
<keyword evidence="1" id="KW-0446">Lipid-binding</keyword>
<comment type="similarity">
    <text evidence="2">Belongs to the cytochrome b5 family. MAPR subfamily.</text>
</comment>
<keyword evidence="3" id="KW-0472">Membrane</keyword>
<accession>A0A7S0D0V9</accession>
<dbReference type="PANTHER" id="PTHR10281:SF76">
    <property type="entry name" value="CALCUTTA CUP-RELATED"/>
    <property type="match status" value="1"/>
</dbReference>
<feature type="transmembrane region" description="Helical" evidence="3">
    <location>
        <begin position="12"/>
        <end position="34"/>
    </location>
</feature>
<dbReference type="AlphaFoldDB" id="A0A7S0D0V9"/>
<dbReference type="SMART" id="SM01117">
    <property type="entry name" value="Cyt-b5"/>
    <property type="match status" value="1"/>
</dbReference>
<keyword evidence="1" id="KW-0754">Steroid-binding</keyword>
<dbReference type="PANTHER" id="PTHR10281">
    <property type="entry name" value="MEMBRANE-ASSOCIATED PROGESTERONE RECEPTOR COMPONENT-RELATED"/>
    <property type="match status" value="1"/>
</dbReference>
<reference evidence="5" key="1">
    <citation type="submission" date="2021-01" db="EMBL/GenBank/DDBJ databases">
        <authorList>
            <person name="Corre E."/>
            <person name="Pelletier E."/>
            <person name="Niang G."/>
            <person name="Scheremetjew M."/>
            <person name="Finn R."/>
            <person name="Kale V."/>
            <person name="Holt S."/>
            <person name="Cochrane G."/>
            <person name="Meng A."/>
            <person name="Brown T."/>
            <person name="Cohen L."/>
        </authorList>
    </citation>
    <scope>NUCLEOTIDE SEQUENCE</scope>
    <source>
        <strain evidence="5">CCAC1681</strain>
    </source>
</reference>
<sequence>MGIVSLLDTVLTFTFMIPACIIAGAMIYGLDFLAKQEAAEKQISPVAASPGMELSLAELATYDGTTNGKPILVSVMGKVYDVGAGAGLYGTSGQYRAFAGKDITCACAKFNKSSAALLNAKWSGLTEDERKLVKKFEDVFVAKYPVVGNVTDLQNLGACPESDGVAVQADAFSVKLGTDLFAKGHIVATKA</sequence>
<dbReference type="EMBL" id="HBEN01007485">
    <property type="protein sequence ID" value="CAD8440097.1"/>
    <property type="molecule type" value="Transcribed_RNA"/>
</dbReference>
<dbReference type="GO" id="GO:0016020">
    <property type="term" value="C:membrane"/>
    <property type="evidence" value="ECO:0007669"/>
    <property type="project" value="TreeGrafter"/>
</dbReference>